<dbReference type="AlphaFoldDB" id="A0A0G1YW48"/>
<comment type="caution">
    <text evidence="3">The sequence shown here is derived from an EMBL/GenBank/DDBJ whole genome shotgun (WGS) entry which is preliminary data.</text>
</comment>
<sequence length="220" mass="24921">MVYTEEQLVKTATDKYHSGLATFDYSAKTSALIVIDMQDEFVKPGWTSSWIPEATRQVPRIKVLIDFCRSNDVPVIYTVFSKTNEYFDRPRSGSFMPNRFPELGSDPSWFLDGIIWKELEPKTGEIVIHKSSYGAFFDTPLETILKNMKKETIIISGTLTNCCCGATARQGYERGFNVVMGEDVTATYTKEMQIAELNSLRFAFAKIQNSEDIMKALGSR</sequence>
<organism evidence="3 4">
    <name type="scientific">Candidatus Gottesmanbacteria bacterium GW2011_GWB1_49_7</name>
    <dbReference type="NCBI Taxonomy" id="1618448"/>
    <lineage>
        <taxon>Bacteria</taxon>
        <taxon>Candidatus Gottesmaniibacteriota</taxon>
    </lineage>
</organism>
<evidence type="ECO:0000313" key="4">
    <source>
        <dbReference type="Proteomes" id="UP000034588"/>
    </source>
</evidence>
<dbReference type="Proteomes" id="UP000034588">
    <property type="component" value="Unassembled WGS sequence"/>
</dbReference>
<evidence type="ECO:0000256" key="1">
    <source>
        <dbReference type="ARBA" id="ARBA00022801"/>
    </source>
</evidence>
<dbReference type="Pfam" id="PF00857">
    <property type="entry name" value="Isochorismatase"/>
    <property type="match status" value="1"/>
</dbReference>
<dbReference type="PANTHER" id="PTHR43540">
    <property type="entry name" value="PEROXYUREIDOACRYLATE/UREIDOACRYLATE AMIDOHYDROLASE-RELATED"/>
    <property type="match status" value="1"/>
</dbReference>
<dbReference type="PANTHER" id="PTHR43540:SF6">
    <property type="entry name" value="ISOCHORISMATASE-LIKE DOMAIN-CONTAINING PROTEIN"/>
    <property type="match status" value="1"/>
</dbReference>
<proteinExistence type="predicted"/>
<evidence type="ECO:0000313" key="3">
    <source>
        <dbReference type="EMBL" id="KKW10579.1"/>
    </source>
</evidence>
<dbReference type="Gene3D" id="3.40.50.850">
    <property type="entry name" value="Isochorismatase-like"/>
    <property type="match status" value="1"/>
</dbReference>
<dbReference type="EMBL" id="LCQD01000034">
    <property type="protein sequence ID" value="KKW10579.1"/>
    <property type="molecule type" value="Genomic_DNA"/>
</dbReference>
<protein>
    <submittedName>
        <fullName evidence="3">Isochorismatase hydrolase</fullName>
    </submittedName>
</protein>
<dbReference type="GO" id="GO:0016787">
    <property type="term" value="F:hydrolase activity"/>
    <property type="evidence" value="ECO:0007669"/>
    <property type="project" value="UniProtKB-KW"/>
</dbReference>
<accession>A0A0G1YW48</accession>
<dbReference type="InterPro" id="IPR050272">
    <property type="entry name" value="Isochorismatase-like_hydrls"/>
</dbReference>
<evidence type="ECO:0000259" key="2">
    <source>
        <dbReference type="Pfam" id="PF00857"/>
    </source>
</evidence>
<reference evidence="3 4" key="1">
    <citation type="journal article" date="2015" name="Nature">
        <title>rRNA introns, odd ribosomes, and small enigmatic genomes across a large radiation of phyla.</title>
        <authorList>
            <person name="Brown C.T."/>
            <person name="Hug L.A."/>
            <person name="Thomas B.C."/>
            <person name="Sharon I."/>
            <person name="Castelle C.J."/>
            <person name="Singh A."/>
            <person name="Wilkins M.J."/>
            <person name="Williams K.H."/>
            <person name="Banfield J.F."/>
        </authorList>
    </citation>
    <scope>NUCLEOTIDE SEQUENCE [LARGE SCALE GENOMIC DNA]</scope>
</reference>
<dbReference type="CDD" id="cd00431">
    <property type="entry name" value="cysteine_hydrolases"/>
    <property type="match status" value="1"/>
</dbReference>
<dbReference type="InterPro" id="IPR000868">
    <property type="entry name" value="Isochorismatase-like_dom"/>
</dbReference>
<dbReference type="SUPFAM" id="SSF52499">
    <property type="entry name" value="Isochorismatase-like hydrolases"/>
    <property type="match status" value="1"/>
</dbReference>
<dbReference type="InterPro" id="IPR036380">
    <property type="entry name" value="Isochorismatase-like_sf"/>
</dbReference>
<feature type="domain" description="Isochorismatase-like" evidence="2">
    <location>
        <begin position="30"/>
        <end position="212"/>
    </location>
</feature>
<name>A0A0G1YW48_9BACT</name>
<keyword evidence="1 3" id="KW-0378">Hydrolase</keyword>
<gene>
    <name evidence="3" type="ORF">UY48_C0034G0009</name>
</gene>